<feature type="domain" description="CEP63/Deup1 N-terminal" evidence="6">
    <location>
        <begin position="85"/>
        <end position="251"/>
    </location>
</feature>
<evidence type="ECO:0000313" key="7">
    <source>
        <dbReference type="EMBL" id="KAK2573356.1"/>
    </source>
</evidence>
<dbReference type="EMBL" id="JARQWQ010000002">
    <property type="protein sequence ID" value="KAK2573356.1"/>
    <property type="molecule type" value="Genomic_DNA"/>
</dbReference>
<comment type="caution">
    <text evidence="7">The sequence shown here is derived from an EMBL/GenBank/DDBJ whole genome shotgun (WGS) entry which is preliminary data.</text>
</comment>
<dbReference type="Pfam" id="PF17045">
    <property type="entry name" value="CEP63"/>
    <property type="match status" value="2"/>
</dbReference>
<evidence type="ECO:0000256" key="5">
    <source>
        <dbReference type="SAM" id="MobiDB-lite"/>
    </source>
</evidence>
<proteinExistence type="predicted"/>
<evidence type="ECO:0000259" key="6">
    <source>
        <dbReference type="Pfam" id="PF17045"/>
    </source>
</evidence>
<accession>A0AAD9R5E7</accession>
<feature type="domain" description="CEP63/Deup1 N-terminal" evidence="6">
    <location>
        <begin position="11"/>
        <end position="67"/>
    </location>
</feature>
<dbReference type="PANTHER" id="PTHR18875">
    <property type="entry name" value="SARCOMA ANTIGEN NY-SAR-24/CYTOSKELETAL PROTEIN SOJO"/>
    <property type="match status" value="1"/>
</dbReference>
<gene>
    <name evidence="7" type="ORF">P5673_001003</name>
</gene>
<protein>
    <submittedName>
        <fullName evidence="7">Centrosomal protein of 63 kDa</fullName>
    </submittedName>
</protein>
<dbReference type="GO" id="GO:0005737">
    <property type="term" value="C:cytoplasm"/>
    <property type="evidence" value="ECO:0007669"/>
    <property type="project" value="UniProtKB-SubCell"/>
</dbReference>
<feature type="coiled-coil region" evidence="4">
    <location>
        <begin position="299"/>
        <end position="453"/>
    </location>
</feature>
<name>A0AAD9R5E7_ACRCE</name>
<keyword evidence="3 4" id="KW-0175">Coiled coil</keyword>
<dbReference type="GO" id="GO:0098535">
    <property type="term" value="P:de novo centriole assembly involved in multi-ciliated epithelial cell differentiation"/>
    <property type="evidence" value="ECO:0007669"/>
    <property type="project" value="TreeGrafter"/>
</dbReference>
<evidence type="ECO:0000256" key="2">
    <source>
        <dbReference type="ARBA" id="ARBA00022490"/>
    </source>
</evidence>
<reference evidence="7" key="2">
    <citation type="journal article" date="2023" name="Science">
        <title>Genomic signatures of disease resistance in endangered staghorn corals.</title>
        <authorList>
            <person name="Vollmer S.V."/>
            <person name="Selwyn J.D."/>
            <person name="Despard B.A."/>
            <person name="Roesel C.L."/>
        </authorList>
    </citation>
    <scope>NUCLEOTIDE SEQUENCE</scope>
    <source>
        <strain evidence="7">K2</strain>
    </source>
</reference>
<evidence type="ECO:0000313" key="8">
    <source>
        <dbReference type="Proteomes" id="UP001249851"/>
    </source>
</evidence>
<dbReference type="PANTHER" id="PTHR18875:SF3">
    <property type="entry name" value="CENTROSOMAL PROTEIN OF 63 KDA"/>
    <property type="match status" value="1"/>
</dbReference>
<comment type="subcellular location">
    <subcellularLocation>
        <location evidence="1">Cytoplasm</location>
    </subcellularLocation>
</comment>
<organism evidence="7 8">
    <name type="scientific">Acropora cervicornis</name>
    <name type="common">Staghorn coral</name>
    <dbReference type="NCBI Taxonomy" id="6130"/>
    <lineage>
        <taxon>Eukaryota</taxon>
        <taxon>Metazoa</taxon>
        <taxon>Cnidaria</taxon>
        <taxon>Anthozoa</taxon>
        <taxon>Hexacorallia</taxon>
        <taxon>Scleractinia</taxon>
        <taxon>Astrocoeniina</taxon>
        <taxon>Acroporidae</taxon>
        <taxon>Acropora</taxon>
    </lineage>
</organism>
<dbReference type="Proteomes" id="UP001249851">
    <property type="component" value="Unassembled WGS sequence"/>
</dbReference>
<evidence type="ECO:0000256" key="1">
    <source>
        <dbReference type="ARBA" id="ARBA00004496"/>
    </source>
</evidence>
<feature type="region of interest" description="Disordered" evidence="5">
    <location>
        <begin position="705"/>
        <end position="748"/>
    </location>
</feature>
<dbReference type="AlphaFoldDB" id="A0AAD9R5E7"/>
<dbReference type="GO" id="GO:0007099">
    <property type="term" value="P:centriole replication"/>
    <property type="evidence" value="ECO:0007669"/>
    <property type="project" value="TreeGrafter"/>
</dbReference>
<feature type="region of interest" description="Disordered" evidence="5">
    <location>
        <begin position="759"/>
        <end position="778"/>
    </location>
</feature>
<dbReference type="InterPro" id="IPR031470">
    <property type="entry name" value="CEP63/Deup1_N"/>
</dbReference>
<feature type="compositionally biased region" description="Polar residues" evidence="5">
    <location>
        <begin position="738"/>
        <end position="748"/>
    </location>
</feature>
<evidence type="ECO:0000256" key="4">
    <source>
        <dbReference type="SAM" id="Coils"/>
    </source>
</evidence>
<keyword evidence="2" id="KW-0963">Cytoplasm</keyword>
<dbReference type="GO" id="GO:0005814">
    <property type="term" value="C:centriole"/>
    <property type="evidence" value="ECO:0007669"/>
    <property type="project" value="TreeGrafter"/>
</dbReference>
<evidence type="ECO:0000256" key="3">
    <source>
        <dbReference type="ARBA" id="ARBA00023054"/>
    </source>
</evidence>
<reference evidence="7" key="1">
    <citation type="journal article" date="2023" name="G3 (Bethesda)">
        <title>Whole genome assembly and annotation of the endangered Caribbean coral Acropora cervicornis.</title>
        <authorList>
            <person name="Selwyn J.D."/>
            <person name="Vollmer S.V."/>
        </authorList>
    </citation>
    <scope>NUCLEOTIDE SEQUENCE</scope>
    <source>
        <strain evidence="7">K2</strain>
    </source>
</reference>
<feature type="coiled-coil region" evidence="4">
    <location>
        <begin position="671"/>
        <end position="705"/>
    </location>
</feature>
<keyword evidence="8" id="KW-1185">Reference proteome</keyword>
<feature type="coiled-coil region" evidence="4">
    <location>
        <begin position="91"/>
        <end position="253"/>
    </location>
</feature>
<feature type="coiled-coil region" evidence="4">
    <location>
        <begin position="545"/>
        <end position="640"/>
    </location>
</feature>
<sequence length="822" mass="95574">MGVVLIRKGSLTSCEEELRELMRQIDLMVTAKKAEWENHTHAFQIQLDKKTKELEFVKDQLDQKSQESCAEIKILAVMFSTIQGDGEVGVLQQKAEEMELTQRDLVEEYEEHVINLKEEVDRLKHEHDKLKKKSSKQTIQVEKERDQLLVDLKSRNSEVDKLKDKIEEFRTKMSELEVGRKARDDRIRGLENQKKALIEKCDLMQQQSLGYQAQLNKRRQMMENLERDHQQEMAQLHSQLDRAKDDCDGTEDTVQQYLKLGSKSDHRAEISGNIVRYGALAPRPERMRVYFMCRLKSSLEEALSSNREQASDIANLQDELRRIHSSFQRLEEENEHLQMELQARDDLIRAAAEDQRQHSEDMSKLEENLILKDEAIRQLKDGGRRTENIEIKRLKEDLRTSRLEIQSHLDTSQYQKNEVSHLTKRLEQSKTEISKLQAELTRKDEEVKFIEENNVKQLTLENSKLKERISTEDDGHQAEKEGMKQQITEPRVKAKKWRVLGSSKVGACAYTPEISSAEDRKEKKTNNDRKFRLVRSSAWHEDTAMASITERAQRMEKDLREATTRLDRTTAELQVTNAQLEALRIENRHLRDTALNDQLTDLSDLHGGNVQLVRELEHDNRNLRTEVTTLREELSTVEAKYQDKYRNALRNNQDVLADIKDNEFRRHSELRSESDHKISSLEATIKRYETQLHRLQTENERLRSVETPAGHRGSGVPQPLLSSTSKELPEYVPRRTVDASQTSSASGYTDTEALTHADITVGPPHSDSETFVTTPVRPARRSSITSDFLAEENRREKELERILDRRIADLKTNTDFIIQKYS</sequence>
<feature type="compositionally biased region" description="Basic and acidic residues" evidence="5">
    <location>
        <begin position="727"/>
        <end position="737"/>
    </location>
</feature>